<sequence length="124" mass="12907">MNLTSAVEGRWQGLFAEDRAATEKTLEAHAVVLSRPQLRSARIVCRDFLPATALFHHATIAAPALCSHAAVAASPHVHSTATRAVAAPALCSHAAVAAAAPALCSHIAAAATWIEDVMLQRGKL</sequence>
<comment type="caution">
    <text evidence="1">The sequence shown here is derived from an EMBL/GenBank/DDBJ whole genome shotgun (WGS) entry which is preliminary data.</text>
</comment>
<dbReference type="Proteomes" id="UP000479710">
    <property type="component" value="Unassembled WGS sequence"/>
</dbReference>
<gene>
    <name evidence="1" type="ORF">E2562_035578</name>
</gene>
<evidence type="ECO:0000313" key="1">
    <source>
        <dbReference type="EMBL" id="KAF0927670.1"/>
    </source>
</evidence>
<evidence type="ECO:0000313" key="2">
    <source>
        <dbReference type="Proteomes" id="UP000479710"/>
    </source>
</evidence>
<reference evidence="1 2" key="1">
    <citation type="submission" date="2019-11" db="EMBL/GenBank/DDBJ databases">
        <title>Whole genome sequence of Oryza granulata.</title>
        <authorList>
            <person name="Li W."/>
        </authorList>
    </citation>
    <scope>NUCLEOTIDE SEQUENCE [LARGE SCALE GENOMIC DNA]</scope>
    <source>
        <strain evidence="2">cv. Menghai</strain>
        <tissue evidence="1">Leaf</tissue>
    </source>
</reference>
<name>A0A6G1ESR3_9ORYZ</name>
<protein>
    <submittedName>
        <fullName evidence="1">Uncharacterized protein</fullName>
    </submittedName>
</protein>
<organism evidence="1 2">
    <name type="scientific">Oryza meyeriana var. granulata</name>
    <dbReference type="NCBI Taxonomy" id="110450"/>
    <lineage>
        <taxon>Eukaryota</taxon>
        <taxon>Viridiplantae</taxon>
        <taxon>Streptophyta</taxon>
        <taxon>Embryophyta</taxon>
        <taxon>Tracheophyta</taxon>
        <taxon>Spermatophyta</taxon>
        <taxon>Magnoliopsida</taxon>
        <taxon>Liliopsida</taxon>
        <taxon>Poales</taxon>
        <taxon>Poaceae</taxon>
        <taxon>BOP clade</taxon>
        <taxon>Oryzoideae</taxon>
        <taxon>Oryzeae</taxon>
        <taxon>Oryzinae</taxon>
        <taxon>Oryza</taxon>
        <taxon>Oryza meyeriana</taxon>
    </lineage>
</organism>
<accession>A0A6G1ESR3</accession>
<dbReference type="AlphaFoldDB" id="A0A6G1ESR3"/>
<dbReference type="EMBL" id="SPHZ02000003">
    <property type="protein sequence ID" value="KAF0927670.1"/>
    <property type="molecule type" value="Genomic_DNA"/>
</dbReference>
<proteinExistence type="predicted"/>
<keyword evidence="2" id="KW-1185">Reference proteome</keyword>